<evidence type="ECO:0000259" key="2">
    <source>
        <dbReference type="Pfam" id="PF06985"/>
    </source>
</evidence>
<reference evidence="3" key="2">
    <citation type="journal article" date="2022" name="Microb. Genom.">
        <title>A chromosome-scale genome assembly of the tomato pathogen Cladosporium fulvum reveals a compartmentalized genome architecture and the presence of a dispensable chromosome.</title>
        <authorList>
            <person name="Zaccaron A.Z."/>
            <person name="Chen L.H."/>
            <person name="Samaras A."/>
            <person name="Stergiopoulos I."/>
        </authorList>
    </citation>
    <scope>NUCLEOTIDE SEQUENCE</scope>
    <source>
        <strain evidence="3">Race5_Kim</strain>
    </source>
</reference>
<dbReference type="KEGG" id="ffu:CLAFUR5_02394"/>
<name>A0A9Q8L939_PASFU</name>
<dbReference type="GeneID" id="71982272"/>
<organism evidence="3 4">
    <name type="scientific">Passalora fulva</name>
    <name type="common">Tomato leaf mold</name>
    <name type="synonym">Cladosporium fulvum</name>
    <dbReference type="NCBI Taxonomy" id="5499"/>
    <lineage>
        <taxon>Eukaryota</taxon>
        <taxon>Fungi</taxon>
        <taxon>Dikarya</taxon>
        <taxon>Ascomycota</taxon>
        <taxon>Pezizomycotina</taxon>
        <taxon>Dothideomycetes</taxon>
        <taxon>Dothideomycetidae</taxon>
        <taxon>Mycosphaerellales</taxon>
        <taxon>Mycosphaerellaceae</taxon>
        <taxon>Fulvia</taxon>
    </lineage>
</organism>
<dbReference type="AlphaFoldDB" id="A0A9Q8L939"/>
<feature type="domain" description="Heterokaryon incompatibility" evidence="2">
    <location>
        <begin position="147"/>
        <end position="257"/>
    </location>
</feature>
<dbReference type="InterPro" id="IPR052895">
    <property type="entry name" value="HetReg/Transcr_Mod"/>
</dbReference>
<dbReference type="Pfam" id="PF06985">
    <property type="entry name" value="HET"/>
    <property type="match status" value="1"/>
</dbReference>
<dbReference type="OrthoDB" id="3650563at2759"/>
<accession>A0A9Q8L939</accession>
<dbReference type="InterPro" id="IPR010730">
    <property type="entry name" value="HET"/>
</dbReference>
<dbReference type="RefSeq" id="XP_047757556.1">
    <property type="nucleotide sequence ID" value="XM_047901542.1"/>
</dbReference>
<feature type="compositionally biased region" description="Basic and acidic residues" evidence="1">
    <location>
        <begin position="14"/>
        <end position="23"/>
    </location>
</feature>
<dbReference type="Proteomes" id="UP000756132">
    <property type="component" value="Chromosome 2"/>
</dbReference>
<evidence type="ECO:0000313" key="3">
    <source>
        <dbReference type="EMBL" id="UJO13190.1"/>
    </source>
</evidence>
<protein>
    <recommendedName>
        <fullName evidence="2">Heterokaryon incompatibility domain-containing protein</fullName>
    </recommendedName>
</protein>
<dbReference type="EMBL" id="CP090164">
    <property type="protein sequence ID" value="UJO13190.1"/>
    <property type="molecule type" value="Genomic_DNA"/>
</dbReference>
<proteinExistence type="predicted"/>
<evidence type="ECO:0000313" key="4">
    <source>
        <dbReference type="Proteomes" id="UP000756132"/>
    </source>
</evidence>
<evidence type="ECO:0000256" key="1">
    <source>
        <dbReference type="SAM" id="MobiDB-lite"/>
    </source>
</evidence>
<feature type="region of interest" description="Disordered" evidence="1">
    <location>
        <begin position="1"/>
        <end position="23"/>
    </location>
</feature>
<reference evidence="3" key="1">
    <citation type="submission" date="2021-12" db="EMBL/GenBank/DDBJ databases">
        <authorList>
            <person name="Zaccaron A."/>
            <person name="Stergiopoulos I."/>
        </authorList>
    </citation>
    <scope>NUCLEOTIDE SEQUENCE</scope>
    <source>
        <strain evidence="3">Race5_Kim</strain>
    </source>
</reference>
<gene>
    <name evidence="3" type="ORF">CLAFUR5_02394</name>
</gene>
<sequence>MTLTGPVPKVCKSTSDDASREGTDQTRYVKNFGSWTKSMALDPSVDCAQLSEQSTSADIQACVWSGLCGTRKDLDLGLAADRHYRRQVAHAGSVDLLKDAAETQQYRHEPLPGPGHIRVLVVQPAAFPGSPVICEIGTCRLDSSAIYQALSYSWATQDGIQAFERSIMIQSRKKLVTRNLFEALCRLRQPKDWTRLWVDAVCIDQDDDTERTHQVANMALIYKTSISVIVWLGEGETAEDDAVVLALLSSLGNGHSSARQVARHSFRSNTRREPHCRHTKYLQRLLRLADMAGDERDDSGK</sequence>
<keyword evidence="4" id="KW-1185">Reference proteome</keyword>
<dbReference type="PANTHER" id="PTHR24148">
    <property type="entry name" value="ANKYRIN REPEAT DOMAIN-CONTAINING PROTEIN 39 HOMOLOG-RELATED"/>
    <property type="match status" value="1"/>
</dbReference>
<dbReference type="PANTHER" id="PTHR24148:SF64">
    <property type="entry name" value="HETEROKARYON INCOMPATIBILITY DOMAIN-CONTAINING PROTEIN"/>
    <property type="match status" value="1"/>
</dbReference>